<feature type="region of interest" description="Disordered" evidence="2">
    <location>
        <begin position="619"/>
        <end position="649"/>
    </location>
</feature>
<feature type="region of interest" description="Disordered" evidence="2">
    <location>
        <begin position="322"/>
        <end position="421"/>
    </location>
</feature>
<reference evidence="3 4" key="1">
    <citation type="journal article" date="2023" name="Sci. Data">
        <title>Genome assembly of the Korean intertidal mud-creeper Batillaria attramentaria.</title>
        <authorList>
            <person name="Patra A.K."/>
            <person name="Ho P.T."/>
            <person name="Jun S."/>
            <person name="Lee S.J."/>
            <person name="Kim Y."/>
            <person name="Won Y.J."/>
        </authorList>
    </citation>
    <scope>NUCLEOTIDE SEQUENCE [LARGE SCALE GENOMIC DNA]</scope>
    <source>
        <strain evidence="3">Wonlab-2016</strain>
    </source>
</reference>
<dbReference type="InterPro" id="IPR007483">
    <property type="entry name" value="Hamartin"/>
</dbReference>
<feature type="region of interest" description="Disordered" evidence="2">
    <location>
        <begin position="565"/>
        <end position="604"/>
    </location>
</feature>
<gene>
    <name evidence="3" type="ORF">BaRGS_00030283</name>
</gene>
<accession>A0ABD0JTX4</accession>
<feature type="compositionally biased region" description="Polar residues" evidence="2">
    <location>
        <begin position="623"/>
        <end position="634"/>
    </location>
</feature>
<evidence type="ECO:0008006" key="5">
    <source>
        <dbReference type="Google" id="ProtNLM"/>
    </source>
</evidence>
<proteinExistence type="predicted"/>
<feature type="compositionally biased region" description="Basic and acidic residues" evidence="2">
    <location>
        <begin position="1179"/>
        <end position="1189"/>
    </location>
</feature>
<dbReference type="Proteomes" id="UP001519460">
    <property type="component" value="Unassembled WGS sequence"/>
</dbReference>
<sequence length="1244" mass="137459">MASISGASGSADRPIQIDEIFTLLESSELSVVEDMHRLILENMSSSKETWIINTLVDYYFTTRSVRAQEILAEVREPQDRALIEKIQDGLRNPDNRLQAIQLLLYLVHQQPPWTHRLVDRPVFSALLRCLRNEVDIPILMTGIMVVVVLLPVVPVTIESHLPEIFDVFSRSAGLLVKKPANSPDVFMLHLHVAEYTLFLRLYGMFPCSFLSFLRVNYAKKENLLVYNEIISPMLERVRLHPYLVTGSKDTEMSKTRWKRLEPQDIVVSCAKLSLDPIEGSWEELHKPWQEKLEAVSQLFPVVVDPTTLSFSPSLVIGLSTPPTSQRATPAASFHDVSTRTVSASPQIVTPTPEVTPREMPFSDELERSLPGANTRSTPNPPRGSLRSTPAGLNRSQGNSAFISPFSLRAPPSSQSASIEPSPMKLPALTESAAAQPGDFAAARSLQFDGPEAKGEGPPRHVEMRLEKDGGGVDTGQPAVHVESLPSVVRTLSIQDSDPLDQEVSQITEGEDRFDSSGSFGVSDGLGSSFPQQHKTAQSVIQFMKKVNRIRFNSLTYHASEPLIFPSDRHVRPGRARSCPPLHREPLVQDPHLTSSPNFSSSTATKLDTVSESAVSIHGKGDASFTSSKSQDSCRNNGGSQHGSSNSPSGQAKMCVCQCAGNKDGDLSPATREFATMFQNLLAPVQVAVCRQCHQLLVKATLEEQGEHPALPAPEGEGEALTKWPGPEVSLFSMLSPPELLDRHLTQGSGLHAKELAHIPLTSKGNVSWTHFGGVPPADEINILRGQILLLQNQVMYERHKRTNHAMRNRRLLRRIAHVTALEEQVQSLTEQLQMREKDVQNLQVSLKLLQDHNHHLQQAQDSDEYERLVDFKTTIQQNKDLVEGNAELKNLLLNQRSENDDLKKELQEVRAQLFETKKENEILKTQNIAVNKWKGQVLHLQKEVLLMGEAQLRLQNQLQQQTNNYQPSSLVSQPLVQALKGEVKELKKHQTQSILSLEAAQCRVIELDDILKTRDIAMSEVKNNFEHAKATHAAEIRAVEEKYKSMLRISQQLETQILKLTAENDCLSQKLKSLQMRASRRGSDRGDSPQAGGKTPPGSDSNPRSHRGDTGTSDDGAKLRHASTDSHTDERRDSGRGSMSHLHHSTASPVTKLPFPGGSVSRSSPVSSRDAASSAAQRRSLDSPHRKDSITASDQHADSLSVASEGGVVTSSHAMLYTDSEDNQSHSSHSNFTTDSGVFSKDQG</sequence>
<dbReference type="EMBL" id="JACVVK020000325">
    <property type="protein sequence ID" value="KAK7478437.1"/>
    <property type="molecule type" value="Genomic_DNA"/>
</dbReference>
<evidence type="ECO:0000313" key="3">
    <source>
        <dbReference type="EMBL" id="KAK7478437.1"/>
    </source>
</evidence>
<dbReference type="Pfam" id="PF04388">
    <property type="entry name" value="Hamartin"/>
    <property type="match status" value="1"/>
</dbReference>
<name>A0ABD0JTX4_9CAEN</name>
<dbReference type="AlphaFoldDB" id="A0ABD0JTX4"/>
<keyword evidence="4" id="KW-1185">Reference proteome</keyword>
<evidence type="ECO:0000256" key="1">
    <source>
        <dbReference type="SAM" id="Coils"/>
    </source>
</evidence>
<feature type="compositionally biased region" description="Polar residues" evidence="2">
    <location>
        <begin position="338"/>
        <end position="349"/>
    </location>
</feature>
<keyword evidence="1" id="KW-0175">Coiled coil</keyword>
<comment type="caution">
    <text evidence="3">The sequence shown here is derived from an EMBL/GenBank/DDBJ whole genome shotgun (WGS) entry which is preliminary data.</text>
</comment>
<feature type="compositionally biased region" description="Basic and acidic residues" evidence="2">
    <location>
        <begin position="1115"/>
        <end position="1135"/>
    </location>
</feature>
<protein>
    <recommendedName>
        <fullName evidence="5">Hamartin</fullName>
    </recommendedName>
</protein>
<evidence type="ECO:0000313" key="4">
    <source>
        <dbReference type="Proteomes" id="UP001519460"/>
    </source>
</evidence>
<evidence type="ECO:0000256" key="2">
    <source>
        <dbReference type="SAM" id="MobiDB-lite"/>
    </source>
</evidence>
<feature type="coiled-coil region" evidence="1">
    <location>
        <begin position="885"/>
        <end position="926"/>
    </location>
</feature>
<dbReference type="PANTHER" id="PTHR15154:SF2">
    <property type="entry name" value="HAMARTIN"/>
    <property type="match status" value="1"/>
</dbReference>
<feature type="compositionally biased region" description="Polar residues" evidence="2">
    <location>
        <begin position="1225"/>
        <end position="1237"/>
    </location>
</feature>
<feature type="compositionally biased region" description="Low complexity" evidence="2">
    <location>
        <begin position="635"/>
        <end position="649"/>
    </location>
</feature>
<feature type="compositionally biased region" description="Low complexity" evidence="2">
    <location>
        <begin position="1159"/>
        <end position="1178"/>
    </location>
</feature>
<dbReference type="PANTHER" id="PTHR15154">
    <property type="entry name" value="HAMARTIN"/>
    <property type="match status" value="1"/>
</dbReference>
<feature type="coiled-coil region" evidence="1">
    <location>
        <begin position="818"/>
        <end position="845"/>
    </location>
</feature>
<feature type="region of interest" description="Disordered" evidence="2">
    <location>
        <begin position="1074"/>
        <end position="1244"/>
    </location>
</feature>
<organism evidence="3 4">
    <name type="scientific">Batillaria attramentaria</name>
    <dbReference type="NCBI Taxonomy" id="370345"/>
    <lineage>
        <taxon>Eukaryota</taxon>
        <taxon>Metazoa</taxon>
        <taxon>Spiralia</taxon>
        <taxon>Lophotrochozoa</taxon>
        <taxon>Mollusca</taxon>
        <taxon>Gastropoda</taxon>
        <taxon>Caenogastropoda</taxon>
        <taxon>Sorbeoconcha</taxon>
        <taxon>Cerithioidea</taxon>
        <taxon>Batillariidae</taxon>
        <taxon>Batillaria</taxon>
    </lineage>
</organism>
<feature type="compositionally biased region" description="Polar residues" evidence="2">
    <location>
        <begin position="591"/>
        <end position="604"/>
    </location>
</feature>